<reference evidence="2" key="1">
    <citation type="journal article" date="2019" name="Int. J. Syst. Evol. Microbiol.">
        <title>The Global Catalogue of Microorganisms (GCM) 10K type strain sequencing project: providing services to taxonomists for standard genome sequencing and annotation.</title>
        <authorList>
            <consortium name="The Broad Institute Genomics Platform"/>
            <consortium name="The Broad Institute Genome Sequencing Center for Infectious Disease"/>
            <person name="Wu L."/>
            <person name="Ma J."/>
        </authorList>
    </citation>
    <scope>NUCLEOTIDE SEQUENCE [LARGE SCALE GENOMIC DNA]</scope>
    <source>
        <strain evidence="2">CCUG 70865</strain>
    </source>
</reference>
<evidence type="ECO:0000313" key="1">
    <source>
        <dbReference type="EMBL" id="MFD1603081.1"/>
    </source>
</evidence>
<keyword evidence="2" id="KW-1185">Reference proteome</keyword>
<evidence type="ECO:0000313" key="2">
    <source>
        <dbReference type="Proteomes" id="UP001597138"/>
    </source>
</evidence>
<sequence>MKKITAILSLVLITQFCVSCEKTLSDEQIKQYMWKCGQPCGLGDLIVFNQNVILKNDTIFLNQQPYAKIVDKTNGFDEDTKIAVINLQNPVIKDTCIFHAK</sequence>
<proteinExistence type="predicted"/>
<name>A0ABW4HCL8_9FLAO</name>
<dbReference type="EMBL" id="JBHUDZ010000009">
    <property type="protein sequence ID" value="MFD1603081.1"/>
    <property type="molecule type" value="Genomic_DNA"/>
</dbReference>
<dbReference type="RefSeq" id="WP_379814117.1">
    <property type="nucleotide sequence ID" value="NZ_JBHUDZ010000009.1"/>
</dbReference>
<dbReference type="Proteomes" id="UP001597138">
    <property type="component" value="Unassembled WGS sequence"/>
</dbReference>
<protein>
    <recommendedName>
        <fullName evidence="3">Copper chaperone NosL</fullName>
    </recommendedName>
</protein>
<comment type="caution">
    <text evidence="1">The sequence shown here is derived from an EMBL/GenBank/DDBJ whole genome shotgun (WGS) entry which is preliminary data.</text>
</comment>
<evidence type="ECO:0008006" key="3">
    <source>
        <dbReference type="Google" id="ProtNLM"/>
    </source>
</evidence>
<gene>
    <name evidence="1" type="ORF">ACFSC2_10075</name>
</gene>
<accession>A0ABW4HCL8</accession>
<organism evidence="1 2">
    <name type="scientific">Flavobacterium artemisiae</name>
    <dbReference type="NCBI Taxonomy" id="2126556"/>
    <lineage>
        <taxon>Bacteria</taxon>
        <taxon>Pseudomonadati</taxon>
        <taxon>Bacteroidota</taxon>
        <taxon>Flavobacteriia</taxon>
        <taxon>Flavobacteriales</taxon>
        <taxon>Flavobacteriaceae</taxon>
        <taxon>Flavobacterium</taxon>
    </lineage>
</organism>